<keyword evidence="4 5" id="KW-0413">Isomerase</keyword>
<dbReference type="Pfam" id="PF08768">
    <property type="entry name" value="THAP4_heme-bd"/>
    <property type="match status" value="1"/>
</dbReference>
<feature type="binding site" evidence="5">
    <location>
        <position position="132"/>
    </location>
    <ligand>
        <name>heme b</name>
        <dbReference type="ChEBI" id="CHEBI:60344"/>
    </ligand>
</feature>
<dbReference type="GO" id="GO:0062213">
    <property type="term" value="F:peroxynitrite isomerase activity"/>
    <property type="evidence" value="ECO:0007669"/>
    <property type="project" value="UniProtKB-UniRule"/>
</dbReference>
<dbReference type="Proteomes" id="UP000247781">
    <property type="component" value="Unassembled WGS sequence"/>
</dbReference>
<evidence type="ECO:0000259" key="6">
    <source>
        <dbReference type="Pfam" id="PF08768"/>
    </source>
</evidence>
<dbReference type="InterPro" id="IPR045165">
    <property type="entry name" value="Nitrobindin"/>
</dbReference>
<comment type="domain">
    <text evidence="5">Forms a 10-stranded antiparallel beta-barrel structure able to accommodate a hydrophobic ligand in its interior. In fact, this fold hosts the heme group, which is located in a wide surface cleft.</text>
</comment>
<keyword evidence="8" id="KW-1185">Reference proteome</keyword>
<reference evidence="8" key="1">
    <citation type="submission" date="2018-05" db="EMBL/GenBank/DDBJ databases">
        <authorList>
            <person name="Deangelis K."/>
            <person name="Huntemann M."/>
            <person name="Clum A."/>
            <person name="Pillay M."/>
            <person name="Palaniappan K."/>
            <person name="Varghese N."/>
            <person name="Mikhailova N."/>
            <person name="Stamatis D."/>
            <person name="Reddy T."/>
            <person name="Daum C."/>
            <person name="Shapiro N."/>
            <person name="Ivanova N."/>
            <person name="Kyrpides N."/>
            <person name="Woyke T."/>
        </authorList>
    </citation>
    <scope>NUCLEOTIDE SEQUENCE [LARGE SCALE GENOMIC DNA]</scope>
    <source>
        <strain evidence="8">GAS496</strain>
    </source>
</reference>
<dbReference type="GO" id="GO:0020037">
    <property type="term" value="F:heme binding"/>
    <property type="evidence" value="ECO:0007669"/>
    <property type="project" value="UniProtKB-UniRule"/>
</dbReference>
<gene>
    <name evidence="7" type="ORF">C8E89_101157</name>
</gene>
<dbReference type="PANTHER" id="PTHR15854">
    <property type="entry name" value="THAP4 PROTEIN"/>
    <property type="match status" value="1"/>
</dbReference>
<evidence type="ECO:0000256" key="1">
    <source>
        <dbReference type="ARBA" id="ARBA00022617"/>
    </source>
</evidence>
<proteinExistence type="inferred from homology"/>
<comment type="function">
    <text evidence="5">Heme-binding protein able to scavenge peroxynitrite and to protect free L-tyrosine against peroxynitrite-mediated nitration, by acting as a peroxynitrite isomerase that converts peroxynitrite to nitrate. Therefore, this protein likely plays a role in peroxynitrite sensing and in the detoxification of reactive nitrogen and oxygen species (RNS and ROS, respectively). Is able to bind nitric oxide (NO) in vitro, but may act as a sensor of peroxynitrite levels in vivo.</text>
</comment>
<feature type="binding site" evidence="5">
    <location>
        <position position="41"/>
    </location>
    <ligand>
        <name>heme b</name>
        <dbReference type="ChEBI" id="CHEBI:60344"/>
    </ligand>
</feature>
<comment type="cofactor">
    <cofactor evidence="5">
        <name>heme b</name>
        <dbReference type="ChEBI" id="CHEBI:60344"/>
    </cofactor>
    <text evidence="5">Binds 1 heme b group per subunit, that coordinates a highly solvent-exposed Fe(III) atom.</text>
</comment>
<dbReference type="PANTHER" id="PTHR15854:SF4">
    <property type="entry name" value="PEROXYNITRITE ISOMERASE THAP4"/>
    <property type="match status" value="1"/>
</dbReference>
<evidence type="ECO:0000313" key="8">
    <source>
        <dbReference type="Proteomes" id="UP000247781"/>
    </source>
</evidence>
<dbReference type="NCBIfam" id="NF045819">
    <property type="entry name" value="PeroxynitIsom"/>
    <property type="match status" value="1"/>
</dbReference>
<comment type="pathway">
    <text evidence="5">Nitrogen metabolism.</text>
</comment>
<keyword evidence="2 5" id="KW-0479">Metal-binding</keyword>
<reference evidence="7 8" key="2">
    <citation type="submission" date="2018-06" db="EMBL/GenBank/DDBJ databases">
        <title>Sequencing of bacterial isolates from soil warming experiment in Harvard Forest, Massachusetts, USA.</title>
        <authorList>
            <person name="Deangelis K.PhD."/>
        </authorList>
    </citation>
    <scope>NUCLEOTIDE SEQUENCE [LARGE SCALE GENOMIC DNA]</scope>
    <source>
        <strain evidence="7 8">GAS496</strain>
    </source>
</reference>
<organism evidence="7 8">
    <name type="scientific">Mycolicibacterium moriokaense</name>
    <dbReference type="NCBI Taxonomy" id="39691"/>
    <lineage>
        <taxon>Bacteria</taxon>
        <taxon>Bacillati</taxon>
        <taxon>Actinomycetota</taxon>
        <taxon>Actinomycetes</taxon>
        <taxon>Mycobacteriales</taxon>
        <taxon>Mycobacteriaceae</taxon>
        <taxon>Mycolicibacterium</taxon>
    </lineage>
</organism>
<evidence type="ECO:0000256" key="5">
    <source>
        <dbReference type="HAMAP-Rule" id="MF_01297"/>
    </source>
</evidence>
<evidence type="ECO:0000313" key="7">
    <source>
        <dbReference type="EMBL" id="PXX13009.1"/>
    </source>
</evidence>
<dbReference type="InterPro" id="IPR012674">
    <property type="entry name" value="Calycin"/>
</dbReference>
<comment type="catalytic activity">
    <reaction evidence="5">
        <text>peroxynitrite = nitrate</text>
        <dbReference type="Rhea" id="RHEA:63116"/>
        <dbReference type="ChEBI" id="CHEBI:17632"/>
        <dbReference type="ChEBI" id="CHEBI:25941"/>
    </reaction>
</comment>
<keyword evidence="3 5" id="KW-0408">Iron</keyword>
<dbReference type="SUPFAM" id="SSF50814">
    <property type="entry name" value="Lipocalins"/>
    <property type="match status" value="1"/>
</dbReference>
<feature type="domain" description="THAP4-like heme-binding" evidence="6">
    <location>
        <begin position="22"/>
        <end position="171"/>
    </location>
</feature>
<dbReference type="HAMAP" id="MF_01297">
    <property type="entry name" value="nitrobindin"/>
    <property type="match status" value="1"/>
</dbReference>
<dbReference type="EMBL" id="QJJU01000001">
    <property type="protein sequence ID" value="PXX13009.1"/>
    <property type="molecule type" value="Genomic_DNA"/>
</dbReference>
<dbReference type="InterPro" id="IPR054873">
    <property type="entry name" value="PeroxynitIsom"/>
</dbReference>
<dbReference type="AlphaFoldDB" id="A0A318HMN2"/>
<evidence type="ECO:0000256" key="2">
    <source>
        <dbReference type="ARBA" id="ARBA00022723"/>
    </source>
</evidence>
<comment type="caution">
    <text evidence="7">The sequence shown here is derived from an EMBL/GenBank/DDBJ whole genome shotgun (WGS) entry which is preliminary data.</text>
</comment>
<accession>A0A318HMN2</accession>
<dbReference type="InterPro" id="IPR014878">
    <property type="entry name" value="THAP4-like_heme-bd"/>
</dbReference>
<dbReference type="CDD" id="cd07828">
    <property type="entry name" value="lipocalin_heme-bd-THAP4-like"/>
    <property type="match status" value="1"/>
</dbReference>
<comment type="similarity">
    <text evidence="5">Belongs to the nitrobindin family.</text>
</comment>
<dbReference type="EC" id="5.99.-.-" evidence="5"/>
<protein>
    <recommendedName>
        <fullName evidence="5">Peroxynitrite isomerase</fullName>
        <ecNumber evidence="5">5.99.-.-</ecNumber>
    </recommendedName>
    <alternativeName>
        <fullName evidence="5">Ferric nitrobindin</fullName>
        <shortName evidence="5">Nb(III)</shortName>
    </alternativeName>
</protein>
<keyword evidence="1 5" id="KW-0349">Heme</keyword>
<feature type="binding site" description="axial binding residue" evidence="5">
    <location>
        <position position="164"/>
    </location>
    <ligand>
        <name>heme b</name>
        <dbReference type="ChEBI" id="CHEBI:60344"/>
    </ligand>
    <ligandPart>
        <name>Fe</name>
        <dbReference type="ChEBI" id="CHEBI:18248"/>
    </ligandPart>
</feature>
<evidence type="ECO:0000256" key="4">
    <source>
        <dbReference type="ARBA" id="ARBA00023235"/>
    </source>
</evidence>
<evidence type="ECO:0000256" key="3">
    <source>
        <dbReference type="ARBA" id="ARBA00023004"/>
    </source>
</evidence>
<sequence length="174" mass="18826">MPAIPWCRRRVTDVADLHPGIAVLAPLLGTWSGKGAGEYTTIESFGYIEEVTFAHVGKPFLVYGQRTKADDDGRPLHAETGYLRVPSPDRVELVLAHPTGITEIQEGTLSITGTTLEMELTATAIGRTSSAKEVTALSRSIRVDGDELTYTLRLGAVGQPLQHHLAATLHRTRA</sequence>
<dbReference type="InterPro" id="IPR022939">
    <property type="entry name" value="Nb(III)_bact/plant"/>
</dbReference>
<dbReference type="GO" id="GO:0046872">
    <property type="term" value="F:metal ion binding"/>
    <property type="evidence" value="ECO:0007669"/>
    <property type="project" value="UniProtKB-KW"/>
</dbReference>
<name>A0A318HMN2_9MYCO</name>
<dbReference type="Gene3D" id="2.40.128.20">
    <property type="match status" value="1"/>
</dbReference>
<feature type="short sequence motif" description="GXWXGXG" evidence="5">
    <location>
        <begin position="29"/>
        <end position="35"/>
    </location>
</feature>